<protein>
    <recommendedName>
        <fullName evidence="4">Intracellular protein transport protein USO1-like protein</fullName>
    </recommendedName>
</protein>
<evidence type="ECO:0000256" key="1">
    <source>
        <dbReference type="SAM" id="MobiDB-lite"/>
    </source>
</evidence>
<dbReference type="PANTHER" id="PTHR31071:SF9">
    <property type="entry name" value="INTRACELLULAR PROTEIN TRANSPORT PROTEIN USO1-RELATED"/>
    <property type="match status" value="1"/>
</dbReference>
<dbReference type="EMBL" id="WHWC01000005">
    <property type="protein sequence ID" value="KAG8382175.1"/>
    <property type="molecule type" value="Genomic_DNA"/>
</dbReference>
<dbReference type="AlphaFoldDB" id="A0AAV6XL17"/>
<organism evidence="2 3">
    <name type="scientific">Buddleja alternifolia</name>
    <dbReference type="NCBI Taxonomy" id="168488"/>
    <lineage>
        <taxon>Eukaryota</taxon>
        <taxon>Viridiplantae</taxon>
        <taxon>Streptophyta</taxon>
        <taxon>Embryophyta</taxon>
        <taxon>Tracheophyta</taxon>
        <taxon>Spermatophyta</taxon>
        <taxon>Magnoliopsida</taxon>
        <taxon>eudicotyledons</taxon>
        <taxon>Gunneridae</taxon>
        <taxon>Pentapetalae</taxon>
        <taxon>asterids</taxon>
        <taxon>lamiids</taxon>
        <taxon>Lamiales</taxon>
        <taxon>Scrophulariaceae</taxon>
        <taxon>Buddlejeae</taxon>
        <taxon>Buddleja</taxon>
    </lineage>
</organism>
<feature type="compositionally biased region" description="Basic and acidic residues" evidence="1">
    <location>
        <begin position="571"/>
        <end position="581"/>
    </location>
</feature>
<evidence type="ECO:0008006" key="4">
    <source>
        <dbReference type="Google" id="ProtNLM"/>
    </source>
</evidence>
<evidence type="ECO:0000313" key="2">
    <source>
        <dbReference type="EMBL" id="KAG8382175.1"/>
    </source>
</evidence>
<name>A0AAV6XL17_9LAMI</name>
<sequence>MKSGDLAAEKQVKLGEKLRRVGKTGGSTTPVASFWRTNELQHLAAAVAPPRSGGGGEQAQDSFGIVKDIPFQFPSVSSRKLGATLWELHHYKLPLDNMHQGVTAPPPRLCHHQPYEGGLEQVDHSSRTPDLPGSSSNLRRHVAASLMQHHRSIERSNRAIQPLSPASYGSSMEIGPYIPTVSPSSSIELKPRTGDPTYSVRTSTELLKVLNCIWSLEEQHVSNISLIKALKKELNHARSEIKELVQDQQANQHEMDELMKHITEDKMVRKNKEQDRINFAIQSMRDELEGERKLRRRSETLHRKLARELHEVKTSFASISKELEKEKKKGDLLEDLCDKFAWGIRDFEKELDCLGLKKDNDRDRDQLIVKISKSWLDGRMQMKLQCGHSVGEKNSVFDRLSSEIEAFIQIKRNNKATNTRKKVSGGPTFRRNSLESIPLNVAVSAQDEDDEDGSDSNCFELEKARESNLKSRENEYTPYVKTVGITNSQKPKKCEAANETVSEEKYESEEITELNSNYVIENLIRNHYSLSESGKNEPNKHYGVASSKFNYSSLDVSETFSRLPPDLKENTLKAKLSETRTRGQRSRSCLKASVFPSRNE</sequence>
<accession>A0AAV6XL17</accession>
<reference evidence="2" key="1">
    <citation type="submission" date="2019-10" db="EMBL/GenBank/DDBJ databases">
        <authorList>
            <person name="Zhang R."/>
            <person name="Pan Y."/>
            <person name="Wang J."/>
            <person name="Ma R."/>
            <person name="Yu S."/>
        </authorList>
    </citation>
    <scope>NUCLEOTIDE SEQUENCE</scope>
    <source>
        <strain evidence="2">LA-IB0</strain>
        <tissue evidence="2">Leaf</tissue>
    </source>
</reference>
<evidence type="ECO:0000313" key="3">
    <source>
        <dbReference type="Proteomes" id="UP000826271"/>
    </source>
</evidence>
<feature type="region of interest" description="Disordered" evidence="1">
    <location>
        <begin position="571"/>
        <end position="600"/>
    </location>
</feature>
<dbReference type="InterPro" id="IPR043424">
    <property type="entry name" value="BLT-like"/>
</dbReference>
<dbReference type="Proteomes" id="UP000826271">
    <property type="component" value="Unassembled WGS sequence"/>
</dbReference>
<gene>
    <name evidence="2" type="ORF">BUALT_Bualt05G0049400</name>
</gene>
<proteinExistence type="predicted"/>
<dbReference type="PANTHER" id="PTHR31071">
    <property type="entry name" value="GB|AAF24581.1"/>
    <property type="match status" value="1"/>
</dbReference>
<comment type="caution">
    <text evidence="2">The sequence shown here is derived from an EMBL/GenBank/DDBJ whole genome shotgun (WGS) entry which is preliminary data.</text>
</comment>
<keyword evidence="3" id="KW-1185">Reference proteome</keyword>